<feature type="chain" id="PRO_5039256093" description="Exo-alpha-sialidase" evidence="1">
    <location>
        <begin position="20"/>
        <end position="351"/>
    </location>
</feature>
<dbReference type="RefSeq" id="WP_109215190.1">
    <property type="nucleotide sequence ID" value="NZ_JRFU01000060.1"/>
</dbReference>
<proteinExistence type="predicted"/>
<protein>
    <recommendedName>
        <fullName evidence="4">Exo-alpha-sialidase</fullName>
    </recommendedName>
</protein>
<accession>A0A2V1JSL8</accession>
<dbReference type="PROSITE" id="PS51257">
    <property type="entry name" value="PROKAR_LIPOPROTEIN"/>
    <property type="match status" value="1"/>
</dbReference>
<comment type="caution">
    <text evidence="2">The sequence shown here is derived from an EMBL/GenBank/DDBJ whole genome shotgun (WGS) entry which is preliminary data.</text>
</comment>
<evidence type="ECO:0008006" key="4">
    <source>
        <dbReference type="Google" id="ProtNLM"/>
    </source>
</evidence>
<evidence type="ECO:0000256" key="1">
    <source>
        <dbReference type="SAM" id="SignalP"/>
    </source>
</evidence>
<keyword evidence="1" id="KW-0732">Signal</keyword>
<organism evidence="2 3">
    <name type="scientific">Eubacterium ramulus</name>
    <dbReference type="NCBI Taxonomy" id="39490"/>
    <lineage>
        <taxon>Bacteria</taxon>
        <taxon>Bacillati</taxon>
        <taxon>Bacillota</taxon>
        <taxon>Clostridia</taxon>
        <taxon>Eubacteriales</taxon>
        <taxon>Eubacteriaceae</taxon>
        <taxon>Eubacterium</taxon>
    </lineage>
</organism>
<dbReference type="InterPro" id="IPR036278">
    <property type="entry name" value="Sialidase_sf"/>
</dbReference>
<evidence type="ECO:0000313" key="3">
    <source>
        <dbReference type="Proteomes" id="UP000245288"/>
    </source>
</evidence>
<feature type="signal peptide" evidence="1">
    <location>
        <begin position="1"/>
        <end position="19"/>
    </location>
</feature>
<gene>
    <name evidence="2" type="ORF">LG34_05685</name>
</gene>
<reference evidence="2 3" key="1">
    <citation type="submission" date="2014-09" db="EMBL/GenBank/DDBJ databases">
        <title>Butyrate-producing bacteria isolated from human gut.</title>
        <authorList>
            <person name="Zhang Q."/>
            <person name="Zhao L."/>
        </authorList>
    </citation>
    <scope>NUCLEOTIDE SEQUENCE [LARGE SCALE GENOMIC DNA]</scope>
    <source>
        <strain evidence="2 3">21</strain>
    </source>
</reference>
<evidence type="ECO:0000313" key="2">
    <source>
        <dbReference type="EMBL" id="PWE87149.1"/>
    </source>
</evidence>
<keyword evidence="3" id="KW-1185">Reference proteome</keyword>
<dbReference type="SUPFAM" id="SSF50939">
    <property type="entry name" value="Sialidases"/>
    <property type="match status" value="1"/>
</dbReference>
<dbReference type="EMBL" id="JRFU01000060">
    <property type="protein sequence ID" value="PWE87149.1"/>
    <property type="molecule type" value="Genomic_DNA"/>
</dbReference>
<name>A0A2V1JSL8_EUBRA</name>
<dbReference type="AlphaFoldDB" id="A0A2V1JSL8"/>
<dbReference type="OrthoDB" id="2081033at2"/>
<dbReference type="Proteomes" id="UP000245288">
    <property type="component" value="Unassembled WGS sequence"/>
</dbReference>
<sequence length="351" mass="39069">MKKIWGLIGILGMTFFMLAGCGQDKNTAQDASLSAENETPIENSVGLASVINIEDAYYYNDLLTTDAGELYAMTDGTSEEGTDPVLVWKSTDQGKSWEKVIKLPDTISADSYISTGVLQKKNDELSAFVVVSDPEDGTSDSGVSRLLRITEKGSEELNTGDVFEKLGGSAWRITVVNDHVLSIAGIDKCVLYDITQQKELKSLSYDYGRAGFLSMKDQFIVYCDEIKYCLNADTLEEQEPEDGLEQFVEDMWEANAREVFAPMKAWNDTVVCVTRKAIYEYRDGRTVNVLSVPKTVHRGNSFNGMLPVCKGHQNTYYLSVFSAGNTTLWRMEPDLEKETAATSYAPIHKKY</sequence>